<evidence type="ECO:0000256" key="3">
    <source>
        <dbReference type="ARBA" id="ARBA00022853"/>
    </source>
</evidence>
<dbReference type="GO" id="GO:0006338">
    <property type="term" value="P:chromatin remodeling"/>
    <property type="evidence" value="ECO:0007669"/>
    <property type="project" value="InterPro"/>
</dbReference>
<proteinExistence type="predicted"/>
<dbReference type="PANTHER" id="PTHR16062:SF19">
    <property type="entry name" value="PROTEIN POLYBROMO-1"/>
    <property type="match status" value="1"/>
</dbReference>
<feature type="region of interest" description="Disordered" evidence="9">
    <location>
        <begin position="91"/>
        <end position="118"/>
    </location>
</feature>
<dbReference type="SUPFAM" id="SSF47370">
    <property type="entry name" value="Bromodomain"/>
    <property type="match status" value="2"/>
</dbReference>
<gene>
    <name evidence="11" type="ORF">L873DRAFT_499484</name>
</gene>
<dbReference type="EMBL" id="ML120540">
    <property type="protein sequence ID" value="RPA90126.1"/>
    <property type="molecule type" value="Genomic_DNA"/>
</dbReference>
<dbReference type="InterPro" id="IPR001487">
    <property type="entry name" value="Bromodomain"/>
</dbReference>
<dbReference type="PRINTS" id="PR00503">
    <property type="entry name" value="BROMODOMAIN"/>
</dbReference>
<dbReference type="Proteomes" id="UP000276215">
    <property type="component" value="Unassembled WGS sequence"/>
</dbReference>
<evidence type="ECO:0000256" key="5">
    <source>
        <dbReference type="ARBA" id="ARBA00023117"/>
    </source>
</evidence>
<keyword evidence="5 8" id="KW-0103">Bromodomain</keyword>
<keyword evidence="3" id="KW-0156">Chromatin regulator</keyword>
<feature type="compositionally biased region" description="Polar residues" evidence="9">
    <location>
        <begin position="389"/>
        <end position="406"/>
    </location>
</feature>
<evidence type="ECO:0000256" key="6">
    <source>
        <dbReference type="ARBA" id="ARBA00023163"/>
    </source>
</evidence>
<dbReference type="Gene3D" id="1.20.920.10">
    <property type="entry name" value="Bromodomain-like"/>
    <property type="match status" value="2"/>
</dbReference>
<feature type="compositionally biased region" description="Low complexity" evidence="9">
    <location>
        <begin position="275"/>
        <end position="292"/>
    </location>
</feature>
<dbReference type="Pfam" id="PF00439">
    <property type="entry name" value="Bromodomain"/>
    <property type="match status" value="2"/>
</dbReference>
<sequence length="641" mass="69724">MESQGEHFEILVPKDDYPDYYQKVTEPISLAEIQAKIHKNEYSSLADAEADFMLMCQNAAGYNKPKSQVHSDSMRIRNVVEGFIAEQSNRHVKKEDEIAQANQGRQSSTRNAKNSPATLQQAQTEIIDELLAFTDQDGEPVAHFFINMPSKKLHGDYFRVIKQPISLNLIKKRIALGEYPTWSEFESAVHLIRTNAEEYNDESSGIVADVRKLDTKFHQLLSAAKAKIGNAGGGGSGIKLRLNVRQTQSPPHDPVPTPRGPRIKLNIGSRRDSAADSPSVASPSSPPSSQRVQRFKKKSPINGLRTTRAALADELSPTIESPTVAQPNGNRPVRGKSNTLPSKPPQSSKKEPTPPTPVTSLPTQAASHDQKNLLVLSTSQSPKPGAGNMTPSTQNGRSRSPANDSITLRARSNPRTPQPQVSSPAPNVVMPPPAQRHSATPVPNGHSPAPQFNSSTPAPPTFSQPKPNTGPEEPRYRPDGKDASSAIITSVRLDAALNGVDNKFSQELFADNRKLMTQFSVYLPSEAGVVVFTPVLSAVNLQNRPHRLTVELRVGNNVPRQLHPNSTLQKKKDEHTFEFRPSPVGISTLECTLVTPAIRAAVNGTSNGVNGTTNSTVNGSGGTFGLWDVEKFRIFFSILPA</sequence>
<dbReference type="CDD" id="cd04369">
    <property type="entry name" value="Bromodomain"/>
    <property type="match status" value="2"/>
</dbReference>
<feature type="domain" description="Bromo" evidence="10">
    <location>
        <begin position="1"/>
        <end position="70"/>
    </location>
</feature>
<evidence type="ECO:0000313" key="11">
    <source>
        <dbReference type="EMBL" id="RPA90126.1"/>
    </source>
</evidence>
<feature type="compositionally biased region" description="Basic and acidic residues" evidence="9">
    <location>
        <begin position="472"/>
        <end position="482"/>
    </location>
</feature>
<evidence type="ECO:0000256" key="9">
    <source>
        <dbReference type="SAM" id="MobiDB-lite"/>
    </source>
</evidence>
<feature type="compositionally biased region" description="Polar residues" evidence="9">
    <location>
        <begin position="318"/>
        <end position="329"/>
    </location>
</feature>
<dbReference type="PANTHER" id="PTHR16062">
    <property type="entry name" value="SWI/SNF-RELATED"/>
    <property type="match status" value="1"/>
</dbReference>
<dbReference type="GO" id="GO:0016586">
    <property type="term" value="C:RSC-type complex"/>
    <property type="evidence" value="ECO:0007669"/>
    <property type="project" value="InterPro"/>
</dbReference>
<protein>
    <submittedName>
        <fullName evidence="11">Bromodomain-containing protein</fullName>
    </submittedName>
</protein>
<evidence type="ECO:0000313" key="12">
    <source>
        <dbReference type="Proteomes" id="UP000276215"/>
    </source>
</evidence>
<keyword evidence="6" id="KW-0804">Transcription</keyword>
<dbReference type="InterPro" id="IPR054551">
    <property type="entry name" value="RSC4_Ig-like"/>
</dbReference>
<evidence type="ECO:0000256" key="2">
    <source>
        <dbReference type="ARBA" id="ARBA00022737"/>
    </source>
</evidence>
<dbReference type="AlphaFoldDB" id="A0A3N4IW63"/>
<evidence type="ECO:0000256" key="4">
    <source>
        <dbReference type="ARBA" id="ARBA00023015"/>
    </source>
</evidence>
<dbReference type="GO" id="GO:0003682">
    <property type="term" value="F:chromatin binding"/>
    <property type="evidence" value="ECO:0007669"/>
    <property type="project" value="TreeGrafter"/>
</dbReference>
<dbReference type="GO" id="GO:0006368">
    <property type="term" value="P:transcription elongation by RNA polymerase II"/>
    <property type="evidence" value="ECO:0007669"/>
    <property type="project" value="TreeGrafter"/>
</dbReference>
<feature type="domain" description="Bromo" evidence="10">
    <location>
        <begin position="137"/>
        <end position="207"/>
    </location>
</feature>
<keyword evidence="2" id="KW-0677">Repeat</keyword>
<reference evidence="11 12" key="1">
    <citation type="journal article" date="2018" name="Nat. Ecol. Evol.">
        <title>Pezizomycetes genomes reveal the molecular basis of ectomycorrhizal truffle lifestyle.</title>
        <authorList>
            <person name="Murat C."/>
            <person name="Payen T."/>
            <person name="Noel B."/>
            <person name="Kuo A."/>
            <person name="Morin E."/>
            <person name="Chen J."/>
            <person name="Kohler A."/>
            <person name="Krizsan K."/>
            <person name="Balestrini R."/>
            <person name="Da Silva C."/>
            <person name="Montanini B."/>
            <person name="Hainaut M."/>
            <person name="Levati E."/>
            <person name="Barry K.W."/>
            <person name="Belfiori B."/>
            <person name="Cichocki N."/>
            <person name="Clum A."/>
            <person name="Dockter R.B."/>
            <person name="Fauchery L."/>
            <person name="Guy J."/>
            <person name="Iotti M."/>
            <person name="Le Tacon F."/>
            <person name="Lindquist E.A."/>
            <person name="Lipzen A."/>
            <person name="Malagnac F."/>
            <person name="Mello A."/>
            <person name="Molinier V."/>
            <person name="Miyauchi S."/>
            <person name="Poulain J."/>
            <person name="Riccioni C."/>
            <person name="Rubini A."/>
            <person name="Sitrit Y."/>
            <person name="Splivallo R."/>
            <person name="Traeger S."/>
            <person name="Wang M."/>
            <person name="Zifcakova L."/>
            <person name="Wipf D."/>
            <person name="Zambonelli A."/>
            <person name="Paolocci F."/>
            <person name="Nowrousian M."/>
            <person name="Ottonello S."/>
            <person name="Baldrian P."/>
            <person name="Spatafora J.W."/>
            <person name="Henrissat B."/>
            <person name="Nagy L.G."/>
            <person name="Aury J.M."/>
            <person name="Wincker P."/>
            <person name="Grigoriev I.V."/>
            <person name="Bonfante P."/>
            <person name="Martin F.M."/>
        </authorList>
    </citation>
    <scope>NUCLEOTIDE SEQUENCE [LARGE SCALE GENOMIC DNA]</scope>
    <source>
        <strain evidence="11 12">120613-1</strain>
    </source>
</reference>
<dbReference type="InterPro" id="IPR037382">
    <property type="entry name" value="Rsc/polybromo"/>
</dbReference>
<name>A0A3N4IW63_9PEZI</name>
<evidence type="ECO:0000256" key="1">
    <source>
        <dbReference type="ARBA" id="ARBA00004123"/>
    </source>
</evidence>
<dbReference type="SMART" id="SM00297">
    <property type="entry name" value="BROMO"/>
    <property type="match status" value="2"/>
</dbReference>
<evidence type="ECO:0000256" key="8">
    <source>
        <dbReference type="PROSITE-ProRule" id="PRU00035"/>
    </source>
</evidence>
<organism evidence="11 12">
    <name type="scientific">Choiromyces venosus 120613-1</name>
    <dbReference type="NCBI Taxonomy" id="1336337"/>
    <lineage>
        <taxon>Eukaryota</taxon>
        <taxon>Fungi</taxon>
        <taxon>Dikarya</taxon>
        <taxon>Ascomycota</taxon>
        <taxon>Pezizomycotina</taxon>
        <taxon>Pezizomycetes</taxon>
        <taxon>Pezizales</taxon>
        <taxon>Tuberaceae</taxon>
        <taxon>Choiromyces</taxon>
    </lineage>
</organism>
<feature type="compositionally biased region" description="Polar residues" evidence="9">
    <location>
        <begin position="413"/>
        <end position="425"/>
    </location>
</feature>
<dbReference type="PROSITE" id="PS50014">
    <property type="entry name" value="BROMODOMAIN_2"/>
    <property type="match status" value="2"/>
</dbReference>
<dbReference type="STRING" id="1336337.A0A3N4IW63"/>
<keyword evidence="4" id="KW-0805">Transcription regulation</keyword>
<dbReference type="PROSITE" id="PS00633">
    <property type="entry name" value="BROMODOMAIN_1"/>
    <property type="match status" value="1"/>
</dbReference>
<dbReference type="InterPro" id="IPR036427">
    <property type="entry name" value="Bromodomain-like_sf"/>
</dbReference>
<accession>A0A3N4IW63</accession>
<dbReference type="InterPro" id="IPR018359">
    <property type="entry name" value="Bromodomain_CS"/>
</dbReference>
<dbReference type="Pfam" id="PF22994">
    <property type="entry name" value="RSC4_Ig_like"/>
    <property type="match status" value="1"/>
</dbReference>
<keyword evidence="7" id="KW-0539">Nucleus</keyword>
<dbReference type="OrthoDB" id="1742084at2759"/>
<feature type="compositionally biased region" description="Polar residues" evidence="9">
    <location>
        <begin position="100"/>
        <end position="118"/>
    </location>
</feature>
<evidence type="ECO:0000256" key="7">
    <source>
        <dbReference type="ARBA" id="ARBA00023242"/>
    </source>
</evidence>
<keyword evidence="12" id="KW-1185">Reference proteome</keyword>
<evidence type="ECO:0000259" key="10">
    <source>
        <dbReference type="PROSITE" id="PS50014"/>
    </source>
</evidence>
<feature type="region of interest" description="Disordered" evidence="9">
    <location>
        <begin position="246"/>
        <end position="482"/>
    </location>
</feature>
<comment type="subcellular location">
    <subcellularLocation>
        <location evidence="1">Nucleus</location>
    </subcellularLocation>
</comment>